<dbReference type="SUPFAM" id="SSF74650">
    <property type="entry name" value="Galactose mutarotase-like"/>
    <property type="match status" value="1"/>
</dbReference>
<dbReference type="InterPro" id="IPR014718">
    <property type="entry name" value="GH-type_carb-bd"/>
</dbReference>
<dbReference type="CDD" id="cd09021">
    <property type="entry name" value="Aldose_epim_Ec_YphB"/>
    <property type="match status" value="1"/>
</dbReference>
<dbReference type="Pfam" id="PF01263">
    <property type="entry name" value="Aldose_epim"/>
    <property type="match status" value="1"/>
</dbReference>
<name>A0ABT1LGD2_9HYPH</name>
<gene>
    <name evidence="1" type="ORF">NK718_18700</name>
</gene>
<dbReference type="InterPro" id="IPR008183">
    <property type="entry name" value="Aldose_1/G6P_1-epimerase"/>
</dbReference>
<dbReference type="InterPro" id="IPR011013">
    <property type="entry name" value="Gal_mutarotase_sf_dom"/>
</dbReference>
<dbReference type="EMBL" id="JANCLU010000023">
    <property type="protein sequence ID" value="MCP8940560.1"/>
    <property type="molecule type" value="Genomic_DNA"/>
</dbReference>
<evidence type="ECO:0000313" key="2">
    <source>
        <dbReference type="Proteomes" id="UP001205890"/>
    </source>
</evidence>
<accession>A0ABT1LGD2</accession>
<dbReference type="RefSeq" id="WP_254745433.1">
    <property type="nucleotide sequence ID" value="NZ_JANCLU010000023.1"/>
</dbReference>
<dbReference type="Gene3D" id="2.70.98.10">
    <property type="match status" value="1"/>
</dbReference>
<comment type="caution">
    <text evidence="1">The sequence shown here is derived from an EMBL/GenBank/DDBJ whole genome shotgun (WGS) entry which is preliminary data.</text>
</comment>
<keyword evidence="2" id="KW-1185">Reference proteome</keyword>
<reference evidence="1 2" key="1">
    <citation type="submission" date="2022-07" db="EMBL/GenBank/DDBJ databases">
        <authorList>
            <person name="Li W.-J."/>
            <person name="Deng Q.-Q."/>
        </authorList>
    </citation>
    <scope>NUCLEOTIDE SEQUENCE [LARGE SCALE GENOMIC DNA]</scope>
    <source>
        <strain evidence="1 2">SYSU M60028</strain>
    </source>
</reference>
<sequence length="310" mass="33260">MAASLAVQTPAPDGSEGVRTLAAGPMRAKVRAADGGRVAALWREEPKGGRTDVLVPMRDDQAFVPEQWPKAGCYPLAPWSNRIRGARFPFEGEDVVLPPQSADIPHTMHGFSHQRPWTVVEHGPATLTMRYRHVPDAWKWAFEAEQHLALDGAGLTIEMRVRNLSDRAMPVGFGVHPFLAVAHGDTVRFSAQGQWQADETGCAVERRALDPAQGRHVAPHGPRAVTDYFDGFGGVASVARRDGSTVVIETGAPLGHFIFHAPEGGAYVCLEPVSHVADAFNLAARGVEGSGARVLKPQESIGAVVRIGLA</sequence>
<dbReference type="Proteomes" id="UP001205890">
    <property type="component" value="Unassembled WGS sequence"/>
</dbReference>
<organism evidence="1 2">
    <name type="scientific">Alsobacter ponti</name>
    <dbReference type="NCBI Taxonomy" id="2962936"/>
    <lineage>
        <taxon>Bacteria</taxon>
        <taxon>Pseudomonadati</taxon>
        <taxon>Pseudomonadota</taxon>
        <taxon>Alphaproteobacteria</taxon>
        <taxon>Hyphomicrobiales</taxon>
        <taxon>Alsobacteraceae</taxon>
        <taxon>Alsobacter</taxon>
    </lineage>
</organism>
<proteinExistence type="predicted"/>
<protein>
    <submittedName>
        <fullName evidence="1">Aldose 1-epimerase</fullName>
    </submittedName>
</protein>
<evidence type="ECO:0000313" key="1">
    <source>
        <dbReference type="EMBL" id="MCP8940560.1"/>
    </source>
</evidence>